<accession>A0ABV6VXU4</accession>
<gene>
    <name evidence="1" type="ORF">ACEZDE_18420</name>
</gene>
<dbReference type="RefSeq" id="WP_380537385.1">
    <property type="nucleotide sequence ID" value="NZ_JBHFAB010000013.1"/>
</dbReference>
<evidence type="ECO:0000313" key="1">
    <source>
        <dbReference type="EMBL" id="MFC1418589.1"/>
    </source>
</evidence>
<proteinExistence type="predicted"/>
<dbReference type="Proteomes" id="UP001592531">
    <property type="component" value="Unassembled WGS sequence"/>
</dbReference>
<sequence length="729" mass="73556">MPDVIISPTGVQGPTGAGWLHGTGAPADSTGFDGCYYVDETNPNAIAYYGPKTAGTWSGHGPYTFGGGSGVTSVGATDASIIASGTNNAPTLSTGTLDEIATLHPAAADWSNNSKKITHVAHGAAANEVATFDQIPTALPPNGGAAGDLSGTYPGPTVAKINGTAVPATTAPGTALTTAAAGVAAWTGSLAGAWVFNVTAYGAVGDGKAVADAAMASSGAILTSATAGFTAGDVGKAIMVKGAGPTGQTTLVTTIASFQSSTQVTLNATNTSGANLTSGLILWSTDDTEPIQAAIDAAISFAKVFGPAKVFFPVGKGRFYGVAGALVTGGQTLGNGQLTLGAPVATTGGKVILGLEGVENGSAFEHWEQLLPQLNGSTLVSFGVFANPTAQNNSINANGNAAVIGGPSQPGGYGVAPGVFSNMLLTVRNLSILTTYSLYGLTYTALDLSGLAEANLFDFGYGTTGIVPSGDFGSPNQFANGQSIGVLMPANGNNDNNVCRNISCHGGYTWAFFATEHTVVDRMAILYSWSGFCPVGTYFSSVGATHAVKVQQLSVEGCTNQIYVVGAGSGGVGPICDIDQLDTEAGNTTIAGKDATSLASALGTIKLTGLFNPANVTATNPTGLRVINGQQATPSVTKTGDYQVTIIDRVVLVNASAGPVTITLIDARYTPNEYTVVKTDSSGNAVTVKAQTGQVINGTNTQTLGSQYATMTVYSALDGTDSTYKWWKR</sequence>
<comment type="caution">
    <text evidence="1">The sequence shown here is derived from an EMBL/GenBank/DDBJ whole genome shotgun (WGS) entry which is preliminary data.</text>
</comment>
<keyword evidence="2" id="KW-1185">Reference proteome</keyword>
<dbReference type="EMBL" id="JBHFAB010000013">
    <property type="protein sequence ID" value="MFC1418589.1"/>
    <property type="molecule type" value="Genomic_DNA"/>
</dbReference>
<reference evidence="1 2" key="1">
    <citation type="submission" date="2024-09" db="EMBL/GenBank/DDBJ databases">
        <authorList>
            <person name="Lee S.D."/>
        </authorList>
    </citation>
    <scope>NUCLEOTIDE SEQUENCE [LARGE SCALE GENOMIC DNA]</scope>
    <source>
        <strain evidence="1 2">N8-3</strain>
    </source>
</reference>
<protein>
    <submittedName>
        <fullName evidence="1">Uncharacterized protein</fullName>
    </submittedName>
</protein>
<organism evidence="1 2">
    <name type="scientific">Streptacidiphilus cavernicola</name>
    <dbReference type="NCBI Taxonomy" id="3342716"/>
    <lineage>
        <taxon>Bacteria</taxon>
        <taxon>Bacillati</taxon>
        <taxon>Actinomycetota</taxon>
        <taxon>Actinomycetes</taxon>
        <taxon>Kitasatosporales</taxon>
        <taxon>Streptomycetaceae</taxon>
        <taxon>Streptacidiphilus</taxon>
    </lineage>
</organism>
<evidence type="ECO:0000313" key="2">
    <source>
        <dbReference type="Proteomes" id="UP001592531"/>
    </source>
</evidence>
<name>A0ABV6VXU4_9ACTN</name>